<feature type="signal peptide" evidence="2">
    <location>
        <begin position="1"/>
        <end position="22"/>
    </location>
</feature>
<evidence type="ECO:0000313" key="5">
    <source>
        <dbReference type="Proteomes" id="UP001204579"/>
    </source>
</evidence>
<keyword evidence="1 2" id="KW-0732">Signal</keyword>
<accession>A0AAW5N8G5</accession>
<protein>
    <submittedName>
        <fullName evidence="4">Porin family protein</fullName>
    </submittedName>
</protein>
<dbReference type="RefSeq" id="WP_022339043.1">
    <property type="nucleotide sequence ID" value="NZ_CALULB010000048.1"/>
</dbReference>
<sequence>MKKVLSTLLLVVCCWLAIPAQAQIHFGVKGGLDVSKLSCSTDMFKGDNRTGFFIGPMMEFTVPVLGIGIDAAALYAQSGLKAESKDGLESETETLKSIEVPINLKWTIGLGSTLGVYLAAGPQFGFNLDDKLWDNIEAKKCAVSVNVGAGLKLIQHLQIGVNYNIGASKLANIGDENFEANIRKNSWQVSLAYIF</sequence>
<gene>
    <name evidence="4" type="ORF">NW209_12200</name>
</gene>
<dbReference type="InterPro" id="IPR011250">
    <property type="entry name" value="OMP/PagP_B-barrel"/>
</dbReference>
<feature type="domain" description="Outer membrane protein beta-barrel" evidence="3">
    <location>
        <begin position="9"/>
        <end position="195"/>
    </location>
</feature>
<keyword evidence="5" id="KW-1185">Reference proteome</keyword>
<evidence type="ECO:0000256" key="2">
    <source>
        <dbReference type="SAM" id="SignalP"/>
    </source>
</evidence>
<organism evidence="4 5">
    <name type="scientific">Phocaeicola barnesiae</name>
    <dbReference type="NCBI Taxonomy" id="376804"/>
    <lineage>
        <taxon>Bacteria</taxon>
        <taxon>Pseudomonadati</taxon>
        <taxon>Bacteroidota</taxon>
        <taxon>Bacteroidia</taxon>
        <taxon>Bacteroidales</taxon>
        <taxon>Bacteroidaceae</taxon>
        <taxon>Phocaeicola</taxon>
    </lineage>
</organism>
<evidence type="ECO:0000313" key="4">
    <source>
        <dbReference type="EMBL" id="MCR8874762.1"/>
    </source>
</evidence>
<dbReference type="InterPro" id="IPR027385">
    <property type="entry name" value="Beta-barrel_OMP"/>
</dbReference>
<dbReference type="AlphaFoldDB" id="A0AAW5N8G5"/>
<dbReference type="GeneID" id="82444525"/>
<proteinExistence type="predicted"/>
<evidence type="ECO:0000256" key="1">
    <source>
        <dbReference type="ARBA" id="ARBA00022729"/>
    </source>
</evidence>
<dbReference type="SUPFAM" id="SSF56925">
    <property type="entry name" value="OMPA-like"/>
    <property type="match status" value="1"/>
</dbReference>
<dbReference type="EMBL" id="JANRHJ010000014">
    <property type="protein sequence ID" value="MCR8874762.1"/>
    <property type="molecule type" value="Genomic_DNA"/>
</dbReference>
<dbReference type="Pfam" id="PF13505">
    <property type="entry name" value="OMP_b-brl"/>
    <property type="match status" value="1"/>
</dbReference>
<feature type="chain" id="PRO_5043700444" evidence="2">
    <location>
        <begin position="23"/>
        <end position="195"/>
    </location>
</feature>
<name>A0AAW5N8G5_9BACT</name>
<dbReference type="Proteomes" id="UP001204579">
    <property type="component" value="Unassembled WGS sequence"/>
</dbReference>
<comment type="caution">
    <text evidence="4">The sequence shown here is derived from an EMBL/GenBank/DDBJ whole genome shotgun (WGS) entry which is preliminary data.</text>
</comment>
<reference evidence="4 5" key="1">
    <citation type="submission" date="2022-08" db="EMBL/GenBank/DDBJ databases">
        <authorList>
            <person name="Zeman M."/>
            <person name="Kubasova T."/>
        </authorList>
    </citation>
    <scope>NUCLEOTIDE SEQUENCE [LARGE SCALE GENOMIC DNA]</scope>
    <source>
        <strain evidence="4 5">ET62</strain>
    </source>
</reference>
<evidence type="ECO:0000259" key="3">
    <source>
        <dbReference type="Pfam" id="PF13505"/>
    </source>
</evidence>